<dbReference type="Proteomes" id="UP000500938">
    <property type="component" value="Chromosome"/>
</dbReference>
<accession>A0A6M4IMC6</accession>
<gene>
    <name evidence="1" type="ORF">HKW67_06760</name>
</gene>
<keyword evidence="2" id="KW-1185">Reference proteome</keyword>
<dbReference type="KEGG" id="ggr:HKW67_06760"/>
<sequence length="116" mass="13074">MSDSLDSIITLWRDSKRHLMIVSLMAATIIGCKSERRFAGRYAAKSSDGMTAVFEFDTANRFWAIENPSNVSSYYLSGDTLYLSSVTQATAYIRNGDSYRYADSSGRVLEFIRIKD</sequence>
<dbReference type="EMBL" id="CP053085">
    <property type="protein sequence ID" value="QJR35225.1"/>
    <property type="molecule type" value="Genomic_DNA"/>
</dbReference>
<evidence type="ECO:0000313" key="2">
    <source>
        <dbReference type="Proteomes" id="UP000500938"/>
    </source>
</evidence>
<organism evidence="1 2">
    <name type="scientific">Gemmatimonas groenlandica</name>
    <dbReference type="NCBI Taxonomy" id="2732249"/>
    <lineage>
        <taxon>Bacteria</taxon>
        <taxon>Pseudomonadati</taxon>
        <taxon>Gemmatimonadota</taxon>
        <taxon>Gemmatimonadia</taxon>
        <taxon>Gemmatimonadales</taxon>
        <taxon>Gemmatimonadaceae</taxon>
        <taxon>Gemmatimonas</taxon>
    </lineage>
</organism>
<dbReference type="RefSeq" id="WP_171224654.1">
    <property type="nucleotide sequence ID" value="NZ_CP053085.1"/>
</dbReference>
<dbReference type="AlphaFoldDB" id="A0A6M4IMC6"/>
<proteinExistence type="predicted"/>
<reference evidence="1 2" key="1">
    <citation type="submission" date="2020-05" db="EMBL/GenBank/DDBJ databases">
        <title>Complete genome sequence of Gemmatimonas greenlandica TET16.</title>
        <authorList>
            <person name="Zeng Y."/>
        </authorList>
    </citation>
    <scope>NUCLEOTIDE SEQUENCE [LARGE SCALE GENOMIC DNA]</scope>
    <source>
        <strain evidence="1 2">TET16</strain>
    </source>
</reference>
<name>A0A6M4IMC6_9BACT</name>
<protein>
    <submittedName>
        <fullName evidence="1">Uncharacterized protein</fullName>
    </submittedName>
</protein>
<evidence type="ECO:0000313" key="1">
    <source>
        <dbReference type="EMBL" id="QJR35225.1"/>
    </source>
</evidence>